<dbReference type="KEGG" id="cmo:103496053"/>
<evidence type="ECO:0000313" key="16">
    <source>
        <dbReference type="RefSeq" id="XP_050942838.1"/>
    </source>
</evidence>
<evidence type="ECO:0000256" key="7">
    <source>
        <dbReference type="ARBA" id="ARBA00023242"/>
    </source>
</evidence>
<feature type="compositionally biased region" description="Polar residues" evidence="10">
    <location>
        <begin position="93"/>
        <end position="102"/>
    </location>
</feature>
<evidence type="ECO:0000313" key="12">
    <source>
        <dbReference type="EnsemblPlants" id="MELO3C019379.2.1"/>
    </source>
</evidence>
<accession>A0A1S3C3F2</accession>
<evidence type="ECO:0000256" key="10">
    <source>
        <dbReference type="SAM" id="MobiDB-lite"/>
    </source>
</evidence>
<keyword evidence="7 8" id="KW-0539">Nucleus</keyword>
<evidence type="ECO:0000313" key="13">
    <source>
        <dbReference type="Proteomes" id="UP001652600"/>
    </source>
</evidence>
<keyword evidence="4 9" id="KW-0805">Transcription regulation</keyword>
<name>A0A1S3C3F2_CUCME</name>
<evidence type="ECO:0000313" key="15">
    <source>
        <dbReference type="RefSeq" id="XP_050942837.1"/>
    </source>
</evidence>
<evidence type="ECO:0000256" key="8">
    <source>
        <dbReference type="PROSITE-ProRule" id="PRU00071"/>
    </source>
</evidence>
<keyword evidence="13" id="KW-1185">Reference proteome</keyword>
<dbReference type="GO" id="GO:0003700">
    <property type="term" value="F:DNA-binding transcription factor activity"/>
    <property type="evidence" value="ECO:0007669"/>
    <property type="project" value="UniProtKB-UniRule"/>
</dbReference>
<dbReference type="RefSeq" id="XP_050942837.1">
    <property type="nucleotide sequence ID" value="XM_051086880.1"/>
</dbReference>
<dbReference type="Gramene" id="MELO3C019379.2.1">
    <property type="protein sequence ID" value="MELO3C019379.2.1"/>
    <property type="gene ID" value="MELO3C019379.2"/>
</dbReference>
<dbReference type="EnsemblPlants" id="MELO3C019379.2.1">
    <property type="protein sequence ID" value="MELO3C019379.2.1"/>
    <property type="gene ID" value="MELO3C019379.2"/>
</dbReference>
<dbReference type="AlphaFoldDB" id="A0A1S3C3F2"/>
<dbReference type="GO" id="GO:0008270">
    <property type="term" value="F:zinc ion binding"/>
    <property type="evidence" value="ECO:0007669"/>
    <property type="project" value="UniProtKB-KW"/>
</dbReference>
<comment type="subcellular location">
    <subcellularLocation>
        <location evidence="8 9">Nucleus</location>
    </subcellularLocation>
</comment>
<dbReference type="RefSeq" id="XP_008455989.1">
    <property type="nucleotide sequence ID" value="XM_008457767.2"/>
</dbReference>
<proteinExistence type="predicted"/>
<keyword evidence="6 9" id="KW-0804">Transcription</keyword>
<dbReference type="RefSeq" id="XP_050942838.1">
    <property type="nucleotide sequence ID" value="XM_051086881.1"/>
</dbReference>
<dbReference type="PANTHER" id="PTHR31992">
    <property type="entry name" value="DOF ZINC FINGER PROTEIN DOF1.4-RELATED"/>
    <property type="match status" value="1"/>
</dbReference>
<reference evidence="12" key="1">
    <citation type="submission" date="2023-03" db="UniProtKB">
        <authorList>
            <consortium name="EnsemblPlants"/>
        </authorList>
    </citation>
    <scope>IDENTIFICATION</scope>
</reference>
<evidence type="ECO:0000259" key="11">
    <source>
        <dbReference type="PROSITE" id="PS50884"/>
    </source>
</evidence>
<gene>
    <name evidence="14 15 16" type="primary">LOC103496053</name>
    <name evidence="12" type="synonym">103496053</name>
</gene>
<dbReference type="InterPro" id="IPR045174">
    <property type="entry name" value="Dof"/>
</dbReference>
<dbReference type="Pfam" id="PF02701">
    <property type="entry name" value="Zn_ribbon_Dof"/>
    <property type="match status" value="1"/>
</dbReference>
<protein>
    <recommendedName>
        <fullName evidence="9">Dof zinc finger protein</fullName>
    </recommendedName>
</protein>
<dbReference type="InParanoid" id="A0A1S3C3F2"/>
<keyword evidence="5 8" id="KW-0238">DNA-binding</keyword>
<dbReference type="Proteomes" id="UP001652600">
    <property type="component" value="Chromosome 6"/>
</dbReference>
<evidence type="ECO:0000256" key="6">
    <source>
        <dbReference type="ARBA" id="ARBA00023163"/>
    </source>
</evidence>
<evidence type="ECO:0000256" key="4">
    <source>
        <dbReference type="ARBA" id="ARBA00023015"/>
    </source>
</evidence>
<feature type="domain" description="Dof-type" evidence="11">
    <location>
        <begin position="38"/>
        <end position="92"/>
    </location>
</feature>
<evidence type="ECO:0000256" key="2">
    <source>
        <dbReference type="ARBA" id="ARBA00022771"/>
    </source>
</evidence>
<comment type="function">
    <text evidence="9">Transcription factor that binds specifically to a 5'-AA[AG]G-3' consensus core sequence.</text>
</comment>
<dbReference type="GeneID" id="103496053"/>
<evidence type="ECO:0000256" key="5">
    <source>
        <dbReference type="ARBA" id="ARBA00023125"/>
    </source>
</evidence>
<dbReference type="eggNOG" id="ENOG502QPN9">
    <property type="taxonomic scope" value="Eukaryota"/>
</dbReference>
<feature type="region of interest" description="Disordered" evidence="10">
    <location>
        <begin position="82"/>
        <end position="118"/>
    </location>
</feature>
<evidence type="ECO:0000256" key="1">
    <source>
        <dbReference type="ARBA" id="ARBA00022723"/>
    </source>
</evidence>
<keyword evidence="2 8" id="KW-0863">Zinc-finger</keyword>
<dbReference type="PROSITE" id="PS50884">
    <property type="entry name" value="ZF_DOF_2"/>
    <property type="match status" value="1"/>
</dbReference>
<keyword evidence="3 9" id="KW-0862">Zinc</keyword>
<dbReference type="PROSITE" id="PS01361">
    <property type="entry name" value="ZF_DOF_1"/>
    <property type="match status" value="1"/>
</dbReference>
<sequence length="228" mass="25034">MDSAHWPQVEVKNMDLEEEEGIKAVVERKAKARKDQILNCPRCNSNNTKFCYYNNYSLSQPRYFCKSCRRYWTAGGSLRNIPVGGASRKNKRPSANFSLPPSKNNQKNYNNGGGGDDDQGISQLNINITSCSSTATTTNTAATCCWLSSDNDHMNNQIMLRSNGIMSQRELIPFIPMPAPAPPQPTAVSVAALEDFKQLSTIISTDQNGAKLGDAPAFWNGIFGGGSW</sequence>
<dbReference type="GO" id="GO:0005634">
    <property type="term" value="C:nucleus"/>
    <property type="evidence" value="ECO:0007669"/>
    <property type="project" value="UniProtKB-SubCell"/>
</dbReference>
<evidence type="ECO:0000313" key="14">
    <source>
        <dbReference type="RefSeq" id="XP_008455989.1"/>
    </source>
</evidence>
<dbReference type="GO" id="GO:0003677">
    <property type="term" value="F:DNA binding"/>
    <property type="evidence" value="ECO:0007669"/>
    <property type="project" value="UniProtKB-UniRule"/>
</dbReference>
<reference evidence="14" key="2">
    <citation type="submission" date="2025-04" db="UniProtKB">
        <authorList>
            <consortium name="RefSeq"/>
        </authorList>
    </citation>
    <scope>IDENTIFICATION</scope>
    <source>
        <tissue evidence="15 16">Stem</tissue>
    </source>
</reference>
<dbReference type="InterPro" id="IPR003851">
    <property type="entry name" value="Znf_Dof"/>
</dbReference>
<dbReference type="PANTHER" id="PTHR31992:SF301">
    <property type="entry name" value="DOF ZINC FINGER PROTEIN DOF3.7"/>
    <property type="match status" value="1"/>
</dbReference>
<evidence type="ECO:0000256" key="9">
    <source>
        <dbReference type="RuleBase" id="RU369094"/>
    </source>
</evidence>
<keyword evidence="1 9" id="KW-0479">Metal-binding</keyword>
<organism evidence="13 14">
    <name type="scientific">Cucumis melo</name>
    <name type="common">Muskmelon</name>
    <dbReference type="NCBI Taxonomy" id="3656"/>
    <lineage>
        <taxon>Eukaryota</taxon>
        <taxon>Viridiplantae</taxon>
        <taxon>Streptophyta</taxon>
        <taxon>Embryophyta</taxon>
        <taxon>Tracheophyta</taxon>
        <taxon>Spermatophyta</taxon>
        <taxon>Magnoliopsida</taxon>
        <taxon>eudicotyledons</taxon>
        <taxon>Gunneridae</taxon>
        <taxon>Pentapetalae</taxon>
        <taxon>rosids</taxon>
        <taxon>fabids</taxon>
        <taxon>Cucurbitales</taxon>
        <taxon>Cucurbitaceae</taxon>
        <taxon>Benincaseae</taxon>
        <taxon>Cucumis</taxon>
    </lineage>
</organism>
<evidence type="ECO:0000256" key="3">
    <source>
        <dbReference type="ARBA" id="ARBA00022833"/>
    </source>
</evidence>